<dbReference type="InterPro" id="IPR013560">
    <property type="entry name" value="DUF1722"/>
</dbReference>
<gene>
    <name evidence="2" type="ORF">SAMN04488696_1003</name>
</gene>
<evidence type="ECO:0000259" key="1">
    <source>
        <dbReference type="Pfam" id="PF08349"/>
    </source>
</evidence>
<organism evidence="2 3">
    <name type="scientific">Methanolobus profundi</name>
    <dbReference type="NCBI Taxonomy" id="487685"/>
    <lineage>
        <taxon>Archaea</taxon>
        <taxon>Methanobacteriati</taxon>
        <taxon>Methanobacteriota</taxon>
        <taxon>Stenosarchaea group</taxon>
        <taxon>Methanomicrobia</taxon>
        <taxon>Methanosarcinales</taxon>
        <taxon>Methanosarcinaceae</taxon>
        <taxon>Methanolobus</taxon>
    </lineage>
</organism>
<dbReference type="RefSeq" id="WP_091933881.1">
    <property type="nucleotide sequence ID" value="NZ_FOUJ01000001.1"/>
</dbReference>
<dbReference type="PANTHER" id="PTHR30087:SF0">
    <property type="entry name" value="INNER MEMBRANE PROTEIN"/>
    <property type="match status" value="1"/>
</dbReference>
<accession>A0A1I4PZ52</accession>
<dbReference type="InterPro" id="IPR007553">
    <property type="entry name" value="2-thiour_desulf"/>
</dbReference>
<proteinExistence type="predicted"/>
<dbReference type="Pfam" id="PF04463">
    <property type="entry name" value="2-thiour_desulf"/>
    <property type="match status" value="1"/>
</dbReference>
<protein>
    <submittedName>
        <fullName evidence="2">Uncharacterized conserved protein YbbK, DUF523 family</fullName>
    </submittedName>
</protein>
<dbReference type="Proteomes" id="UP000198535">
    <property type="component" value="Unassembled WGS sequence"/>
</dbReference>
<keyword evidence="3" id="KW-1185">Reference proteome</keyword>
<evidence type="ECO:0000313" key="2">
    <source>
        <dbReference type="EMBL" id="SFM33082.1"/>
    </source>
</evidence>
<feature type="domain" description="DUF1722" evidence="1">
    <location>
        <begin position="192"/>
        <end position="304"/>
    </location>
</feature>
<dbReference type="OrthoDB" id="2675at2157"/>
<sequence length="322" mass="36754">MRQFPRPTVLVSRCLEFGNVRHDGHGVRSDIVRDMMPLADIIPVCPEIEIGLGVPRDPLRLVRVDGEDRLIMPSTGEDLTDRMLDFTTDFLDGLGDIDGCIFKGHSPSMGIDDAKVYAKESMSPVVKRMSGLFAGQVIDRYPGYPIEENDRLRNSRIRHHFLTQLYTFTAFRQVKAEGSMEALVEFHRNNRFLFISYDPVIATEMSLLPGSGKDISLILDEYGSLLSSLMRRPGSVDQKVNAARDMFSMLADITQEESSFFEDMVGRYVNNIISEDAVFEVLRMLAFRSQGEGSYYNSFLYPYPEQLRGKVDEIRDKEYWDK</sequence>
<dbReference type="AlphaFoldDB" id="A0A1I4PZ52"/>
<dbReference type="EMBL" id="FOUJ01000001">
    <property type="protein sequence ID" value="SFM33082.1"/>
    <property type="molecule type" value="Genomic_DNA"/>
</dbReference>
<dbReference type="PANTHER" id="PTHR30087">
    <property type="entry name" value="INNER MEMBRANE PROTEIN"/>
    <property type="match status" value="1"/>
</dbReference>
<dbReference type="STRING" id="487685.SAMN04488696_1003"/>
<name>A0A1I4PZ52_9EURY</name>
<reference evidence="3" key="1">
    <citation type="submission" date="2016-10" db="EMBL/GenBank/DDBJ databases">
        <authorList>
            <person name="Varghese N."/>
            <person name="Submissions S."/>
        </authorList>
    </citation>
    <scope>NUCLEOTIDE SEQUENCE [LARGE SCALE GENOMIC DNA]</scope>
    <source>
        <strain evidence="3">Mob M</strain>
    </source>
</reference>
<dbReference type="Pfam" id="PF08349">
    <property type="entry name" value="DUF1722"/>
    <property type="match status" value="1"/>
</dbReference>
<evidence type="ECO:0000313" key="3">
    <source>
        <dbReference type="Proteomes" id="UP000198535"/>
    </source>
</evidence>